<evidence type="ECO:0000256" key="5">
    <source>
        <dbReference type="ARBA" id="ARBA00022833"/>
    </source>
</evidence>
<keyword evidence="5" id="KW-0862">Zinc</keyword>
<keyword evidence="8" id="KW-1185">Reference proteome</keyword>
<dbReference type="SUPFAM" id="SSF52768">
    <property type="entry name" value="Arginase/deacetylase"/>
    <property type="match status" value="1"/>
</dbReference>
<dbReference type="CDD" id="cd10001">
    <property type="entry name" value="HDAC_classII_APAH"/>
    <property type="match status" value="1"/>
</dbReference>
<evidence type="ECO:0000256" key="4">
    <source>
        <dbReference type="ARBA" id="ARBA00022801"/>
    </source>
</evidence>
<sequence length="346" mass="37595">MKAVFDERQRKHDPQFRLADGKVILNPDRPERVNELLRGLRQAGLELNAPMDHGMAPLAAVHTPRYLAYLKTIHARRSEQVADLGEVVPGRISPDRRVHYSYDAEAQIGFHNADTSCPISEHSWDAIYWSAQTALTGAGMILDGADAAYALCRPSGHHAYREVSGGFCFLNNSGIAAEFLRAHGHRPAILDIDVHHGNGTQGIFYDRDDVLTVSIHVDPAEFYPFYAGGAQECGEGRGVGYNLNLPLARGTGDKGYLEAVDRALEQVSAYGASVIVVALGLDAHEDDPFQGLKVTTEGFARIAGRIAKLDIPVLNVQEGGYMQPSLGDNLGSYLAGLQNARQSATH</sequence>
<keyword evidence="4" id="KW-0378">Hydrolase</keyword>
<dbReference type="PANTHER" id="PTHR10625">
    <property type="entry name" value="HISTONE DEACETYLASE HDAC1-RELATED"/>
    <property type="match status" value="1"/>
</dbReference>
<evidence type="ECO:0000313" key="8">
    <source>
        <dbReference type="Proteomes" id="UP001269144"/>
    </source>
</evidence>
<organism evidence="7 8">
    <name type="scientific">Paracoccus aurantius</name>
    <dbReference type="NCBI Taxonomy" id="3073814"/>
    <lineage>
        <taxon>Bacteria</taxon>
        <taxon>Pseudomonadati</taxon>
        <taxon>Pseudomonadota</taxon>
        <taxon>Alphaproteobacteria</taxon>
        <taxon>Rhodobacterales</taxon>
        <taxon>Paracoccaceae</taxon>
        <taxon>Paracoccus</taxon>
    </lineage>
</organism>
<keyword evidence="3" id="KW-0479">Metal-binding</keyword>
<evidence type="ECO:0000256" key="3">
    <source>
        <dbReference type="ARBA" id="ARBA00022723"/>
    </source>
</evidence>
<evidence type="ECO:0000259" key="6">
    <source>
        <dbReference type="Pfam" id="PF00850"/>
    </source>
</evidence>
<comment type="caution">
    <text evidence="7">The sequence shown here is derived from an EMBL/GenBank/DDBJ whole genome shotgun (WGS) entry which is preliminary data.</text>
</comment>
<comment type="cofactor">
    <cofactor evidence="1">
        <name>Zn(2+)</name>
        <dbReference type="ChEBI" id="CHEBI:29105"/>
    </cofactor>
</comment>
<reference evidence="8" key="1">
    <citation type="submission" date="2023-07" db="EMBL/GenBank/DDBJ databases">
        <title>Paracoccus sp. MBLB3053 whole genome sequence.</title>
        <authorList>
            <person name="Hwang C.Y."/>
            <person name="Cho E.-S."/>
            <person name="Seo M.-J."/>
        </authorList>
    </citation>
    <scope>NUCLEOTIDE SEQUENCE [LARGE SCALE GENOMIC DNA]</scope>
    <source>
        <strain evidence="8">MBLB3053</strain>
    </source>
</reference>
<evidence type="ECO:0000256" key="1">
    <source>
        <dbReference type="ARBA" id="ARBA00001947"/>
    </source>
</evidence>
<dbReference type="Pfam" id="PF00850">
    <property type="entry name" value="Hist_deacetyl"/>
    <property type="match status" value="1"/>
</dbReference>
<dbReference type="EMBL" id="JAVQLW010000002">
    <property type="protein sequence ID" value="MDS9469001.1"/>
    <property type="molecule type" value="Genomic_DNA"/>
</dbReference>
<dbReference type="RefSeq" id="WP_311161493.1">
    <property type="nucleotide sequence ID" value="NZ_JAVQLW010000002.1"/>
</dbReference>
<dbReference type="Gene3D" id="3.40.800.20">
    <property type="entry name" value="Histone deacetylase domain"/>
    <property type="match status" value="1"/>
</dbReference>
<name>A0ABU2HVC8_9RHOB</name>
<feature type="domain" description="Histone deacetylase" evidence="6">
    <location>
        <begin position="27"/>
        <end position="335"/>
    </location>
</feature>
<dbReference type="InterPro" id="IPR000286">
    <property type="entry name" value="HDACs"/>
</dbReference>
<accession>A0ABU2HVC8</accession>
<gene>
    <name evidence="7" type="ORF">RGQ15_15655</name>
</gene>
<evidence type="ECO:0000256" key="2">
    <source>
        <dbReference type="ARBA" id="ARBA00005947"/>
    </source>
</evidence>
<dbReference type="InterPro" id="IPR023801">
    <property type="entry name" value="His_deacetylse_dom"/>
</dbReference>
<evidence type="ECO:0000313" key="7">
    <source>
        <dbReference type="EMBL" id="MDS9469001.1"/>
    </source>
</evidence>
<dbReference type="InterPro" id="IPR023696">
    <property type="entry name" value="Ureohydrolase_dom_sf"/>
</dbReference>
<dbReference type="PRINTS" id="PR01270">
    <property type="entry name" value="HDASUPER"/>
</dbReference>
<comment type="similarity">
    <text evidence="2">Belongs to the histone deacetylase family.</text>
</comment>
<dbReference type="PANTHER" id="PTHR10625:SF17">
    <property type="entry name" value="HISTONE DEACETYLASE 8"/>
    <property type="match status" value="1"/>
</dbReference>
<protein>
    <submittedName>
        <fullName evidence="7">Histone deacetylase family protein</fullName>
    </submittedName>
</protein>
<dbReference type="InterPro" id="IPR037138">
    <property type="entry name" value="His_deacetylse_dom_sf"/>
</dbReference>
<proteinExistence type="inferred from homology"/>
<dbReference type="Proteomes" id="UP001269144">
    <property type="component" value="Unassembled WGS sequence"/>
</dbReference>